<gene>
    <name evidence="2" type="ORF">CHRIB12_LOCUS17149</name>
</gene>
<evidence type="ECO:0000313" key="3">
    <source>
        <dbReference type="Proteomes" id="UP000684084"/>
    </source>
</evidence>
<sequence>MITPKRCLTRPCVNLIPDCLLEIFSYLKYDRKTLFSCIRVNRLWCRLAIPILWSSPFKYYSQSYTYKIINTYITCLNIQDKVILKNLGLKNCLINMKSLFYYPRFLESFVIDNYTLGLKKWVKENFQNENLLRAQQIVDNMMMDLIFNDNCSLKKFKYVNYIEISRIDFLKKLSNLNLSLINTFEFLGHGYSKEMYSNILPKLFNQMSKTSRNIKHLSLYFPKTMSTKTMTTTTTTPTTSSTTTLTNSTTSSTTMSTTFNYYMIDNNNLISITENSDNSTDLDLSIINLIKSQNSLESFSTNEFWMKCSTEMIFNSLISHSNSLKFIKFFTLINFNQSFFKFIKQIHSLRTLEFKRFLFFEQFDSTLSNMIIPQNYLSQVQNIYLEERDIPYRLIDTIIRITNHSLKKFYSRRINPIILSSIKSFCPNITHLHISLEKYSDLLLNIIKNLPLISLYLQVRYISLSLKSCLPNSLKFFGLDSEIDQVELEDLLNNSHLSNLLIMELLNISDINENFRNIFIKFNEKFNYTLKELRLEKSLLKEFILLDKKELWNSRTFKINEVKNFKYTAYEEIFGSPYYKYT</sequence>
<dbReference type="CDD" id="cd09917">
    <property type="entry name" value="F-box_SF"/>
    <property type="match status" value="1"/>
</dbReference>
<feature type="domain" description="F-box" evidence="1">
    <location>
        <begin position="18"/>
        <end position="57"/>
    </location>
</feature>
<dbReference type="VEuPathDB" id="FungiDB:RhiirFUN_014260"/>
<reference evidence="2" key="1">
    <citation type="submission" date="2020-05" db="EMBL/GenBank/DDBJ databases">
        <authorList>
            <person name="Rincon C."/>
            <person name="Sanders R I."/>
            <person name="Robbins C."/>
            <person name="Chaturvedi A."/>
        </authorList>
    </citation>
    <scope>NUCLEOTIDE SEQUENCE</scope>
    <source>
        <strain evidence="2">CHB12</strain>
    </source>
</reference>
<name>A0A916EGG4_9GLOM</name>
<evidence type="ECO:0000313" key="2">
    <source>
        <dbReference type="EMBL" id="CAB5380633.1"/>
    </source>
</evidence>
<accession>A0A916EGG4</accession>
<dbReference type="InterPro" id="IPR001810">
    <property type="entry name" value="F-box_dom"/>
</dbReference>
<comment type="caution">
    <text evidence="2">The sequence shown here is derived from an EMBL/GenBank/DDBJ whole genome shotgun (WGS) entry which is preliminary data.</text>
</comment>
<protein>
    <recommendedName>
        <fullName evidence="1">F-box domain-containing protein</fullName>
    </recommendedName>
</protein>
<dbReference type="OrthoDB" id="2380397at2759"/>
<proteinExistence type="predicted"/>
<dbReference type="Pfam" id="PF12937">
    <property type="entry name" value="F-box-like"/>
    <property type="match status" value="1"/>
</dbReference>
<evidence type="ECO:0000259" key="1">
    <source>
        <dbReference type="Pfam" id="PF12937"/>
    </source>
</evidence>
<dbReference type="Proteomes" id="UP000684084">
    <property type="component" value="Unassembled WGS sequence"/>
</dbReference>
<dbReference type="VEuPathDB" id="FungiDB:RhiirFUN_014259"/>
<dbReference type="EMBL" id="CAGKOT010000043">
    <property type="protein sequence ID" value="CAB5380633.1"/>
    <property type="molecule type" value="Genomic_DNA"/>
</dbReference>
<organism evidence="2 3">
    <name type="scientific">Rhizophagus irregularis</name>
    <dbReference type="NCBI Taxonomy" id="588596"/>
    <lineage>
        <taxon>Eukaryota</taxon>
        <taxon>Fungi</taxon>
        <taxon>Fungi incertae sedis</taxon>
        <taxon>Mucoromycota</taxon>
        <taxon>Glomeromycotina</taxon>
        <taxon>Glomeromycetes</taxon>
        <taxon>Glomerales</taxon>
        <taxon>Glomeraceae</taxon>
        <taxon>Rhizophagus</taxon>
    </lineage>
</organism>
<dbReference type="AlphaFoldDB" id="A0A916EGG4"/>